<proteinExistence type="predicted"/>
<evidence type="ECO:0000313" key="2">
    <source>
        <dbReference type="Proteomes" id="UP001172386"/>
    </source>
</evidence>
<reference evidence="1" key="1">
    <citation type="submission" date="2022-10" db="EMBL/GenBank/DDBJ databases">
        <title>Culturing micro-colonial fungi from biological soil crusts in the Mojave desert and describing Neophaeococcomyces mojavensis, and introducing the new genera and species Taxawa tesnikishii.</title>
        <authorList>
            <person name="Kurbessoian T."/>
            <person name="Stajich J.E."/>
        </authorList>
    </citation>
    <scope>NUCLEOTIDE SEQUENCE</scope>
    <source>
        <strain evidence="1">JES_112</strain>
    </source>
</reference>
<accession>A0ACC2ZVZ8</accession>
<comment type="caution">
    <text evidence="1">The sequence shown here is derived from an EMBL/GenBank/DDBJ whole genome shotgun (WGS) entry which is preliminary data.</text>
</comment>
<protein>
    <submittedName>
        <fullName evidence="1">Uncharacterized protein</fullName>
    </submittedName>
</protein>
<sequence length="249" mass="26882">MLSPSHLERFLLCLLIVTGLAQAQSAAQSLPKSITLSYEVLGSSASSATPLATVNYDPRTLNYVLASWTPPSLDSLKSTSSEPTSAPLLRILLPNGSATVASLSAFDNKLSQDINIWLSQENDEVVSASVISITPPPLTKEQELQQQKEERLKKRGKAVPSTKPKPKSKKTKTQDVAVAPAGPVVRVNLLVANDGVKPKLNSRKPVQVDAEGQEVVPEEQQEKSFFQKYWYILLAVAFVLMSSSGGGDK</sequence>
<evidence type="ECO:0000313" key="1">
    <source>
        <dbReference type="EMBL" id="KAJ9651714.1"/>
    </source>
</evidence>
<gene>
    <name evidence="1" type="ORF">H2198_009026</name>
</gene>
<dbReference type="Proteomes" id="UP001172386">
    <property type="component" value="Unassembled WGS sequence"/>
</dbReference>
<dbReference type="EMBL" id="JAPDRQ010000239">
    <property type="protein sequence ID" value="KAJ9651714.1"/>
    <property type="molecule type" value="Genomic_DNA"/>
</dbReference>
<keyword evidence="2" id="KW-1185">Reference proteome</keyword>
<name>A0ACC2ZVZ8_9EURO</name>
<organism evidence="1 2">
    <name type="scientific">Neophaeococcomyces mojaviensis</name>
    <dbReference type="NCBI Taxonomy" id="3383035"/>
    <lineage>
        <taxon>Eukaryota</taxon>
        <taxon>Fungi</taxon>
        <taxon>Dikarya</taxon>
        <taxon>Ascomycota</taxon>
        <taxon>Pezizomycotina</taxon>
        <taxon>Eurotiomycetes</taxon>
        <taxon>Chaetothyriomycetidae</taxon>
        <taxon>Chaetothyriales</taxon>
        <taxon>Chaetothyriales incertae sedis</taxon>
        <taxon>Neophaeococcomyces</taxon>
    </lineage>
</organism>